<accession>A0A6G1KUK8</accession>
<keyword evidence="2" id="KW-1185">Reference proteome</keyword>
<dbReference type="EMBL" id="ML995957">
    <property type="protein sequence ID" value="KAF2763848.1"/>
    <property type="molecule type" value="Genomic_DNA"/>
</dbReference>
<sequence length="186" mass="20293">MCCSMPGAYVKQVVKAMLSVLFRRFSLVAGDVLPEFHQRYALLKHSENDLLTLCASFAAVSASTQAAIASRSDSSAFVGMPVSTPVDHHWRMFEGAVSWLSVSYCPWYGRYFSRSSGGKISKGRSLPMLWLCWSIGGSGLGLPSNMSAVQSGNTKCSYISDAVEVQACFVKFDKKTGRIQLEPLSL</sequence>
<evidence type="ECO:0000313" key="1">
    <source>
        <dbReference type="EMBL" id="KAF2763848.1"/>
    </source>
</evidence>
<reference evidence="1" key="1">
    <citation type="journal article" date="2020" name="Stud. Mycol.">
        <title>101 Dothideomycetes genomes: a test case for predicting lifestyles and emergence of pathogens.</title>
        <authorList>
            <person name="Haridas S."/>
            <person name="Albert R."/>
            <person name="Binder M."/>
            <person name="Bloem J."/>
            <person name="Labutti K."/>
            <person name="Salamov A."/>
            <person name="Andreopoulos B."/>
            <person name="Baker S."/>
            <person name="Barry K."/>
            <person name="Bills G."/>
            <person name="Bluhm B."/>
            <person name="Cannon C."/>
            <person name="Castanera R."/>
            <person name="Culley D."/>
            <person name="Daum C."/>
            <person name="Ezra D."/>
            <person name="Gonzalez J."/>
            <person name="Henrissat B."/>
            <person name="Kuo A."/>
            <person name="Liang C."/>
            <person name="Lipzen A."/>
            <person name="Lutzoni F."/>
            <person name="Magnuson J."/>
            <person name="Mondo S."/>
            <person name="Nolan M."/>
            <person name="Ohm R."/>
            <person name="Pangilinan J."/>
            <person name="Park H.-J."/>
            <person name="Ramirez L."/>
            <person name="Alfaro M."/>
            <person name="Sun H."/>
            <person name="Tritt A."/>
            <person name="Yoshinaga Y."/>
            <person name="Zwiers L.-H."/>
            <person name="Turgeon B."/>
            <person name="Goodwin S."/>
            <person name="Spatafora J."/>
            <person name="Crous P."/>
            <person name="Grigoriev I."/>
        </authorList>
    </citation>
    <scope>NUCLEOTIDE SEQUENCE</scope>
    <source>
        <strain evidence="1">CBS 116005</strain>
    </source>
</reference>
<name>A0A6G1KUK8_9PEZI</name>
<evidence type="ECO:0000313" key="2">
    <source>
        <dbReference type="Proteomes" id="UP000799436"/>
    </source>
</evidence>
<protein>
    <submittedName>
        <fullName evidence="1">Uncharacterized protein</fullName>
    </submittedName>
</protein>
<dbReference type="AlphaFoldDB" id="A0A6G1KUK8"/>
<organism evidence="1 2">
    <name type="scientific">Teratosphaeria nubilosa</name>
    <dbReference type="NCBI Taxonomy" id="161662"/>
    <lineage>
        <taxon>Eukaryota</taxon>
        <taxon>Fungi</taxon>
        <taxon>Dikarya</taxon>
        <taxon>Ascomycota</taxon>
        <taxon>Pezizomycotina</taxon>
        <taxon>Dothideomycetes</taxon>
        <taxon>Dothideomycetidae</taxon>
        <taxon>Mycosphaerellales</taxon>
        <taxon>Teratosphaeriaceae</taxon>
        <taxon>Teratosphaeria</taxon>
    </lineage>
</organism>
<gene>
    <name evidence="1" type="ORF">EJ03DRAFT_52535</name>
</gene>
<proteinExistence type="predicted"/>
<dbReference type="Proteomes" id="UP000799436">
    <property type="component" value="Unassembled WGS sequence"/>
</dbReference>